<accession>A0A4V1F5C6</accession>
<name>A0A4V1F5C6_9VIRU</name>
<sequence length="67" mass="7837">MLIKCDNVYEDQCVEFYWDDPVNDNVKGKGYASSQDVVVPLKASFFQAWFAYSCEEYAKAFADARWY</sequence>
<evidence type="ECO:0000313" key="1">
    <source>
        <dbReference type="EMBL" id="QCQ84593.1"/>
    </source>
</evidence>
<organism evidence="1">
    <name type="scientific">Blackfly microvirus SF02</name>
    <dbReference type="NCBI Taxonomy" id="2576452"/>
    <lineage>
        <taxon>Viruses</taxon>
        <taxon>Monodnaviria</taxon>
        <taxon>Sangervirae</taxon>
        <taxon>Phixviricota</taxon>
        <taxon>Malgrandaviricetes</taxon>
        <taxon>Petitvirales</taxon>
        <taxon>Microviridae</taxon>
        <taxon>Microvirus</taxon>
    </lineage>
</organism>
<protein>
    <submittedName>
        <fullName evidence="1">Uncharacterized protein</fullName>
    </submittedName>
</protein>
<dbReference type="EMBL" id="MK249132">
    <property type="protein sequence ID" value="QCQ84593.1"/>
    <property type="molecule type" value="Genomic_DNA"/>
</dbReference>
<proteinExistence type="predicted"/>
<reference evidence="1" key="1">
    <citation type="submission" date="2018-12" db="EMBL/GenBank/DDBJ databases">
        <title>Singled stranded DNA viruses identified in blackflies (Austrosimulium ungulatum) sampled in New Zealand.</title>
        <authorList>
            <person name="Kraberger S."/>
            <person name="Fontenele R.S."/>
            <person name="Schmidlin K."/>
            <person name="Walters M."/>
            <person name="Varsani A."/>
        </authorList>
    </citation>
    <scope>NUCLEOTIDE SEQUENCE [LARGE SCALE GENOMIC DNA]</scope>
    <source>
        <strain evidence="1">015</strain>
    </source>
</reference>
<dbReference type="Proteomes" id="UP000323566">
    <property type="component" value="Segment"/>
</dbReference>